<keyword evidence="12" id="KW-1185">Reference proteome</keyword>
<keyword evidence="5 9" id="KW-0812">Transmembrane</keyword>
<feature type="domain" description="ABC transmembrane type-1" evidence="10">
    <location>
        <begin position="24"/>
        <end position="212"/>
    </location>
</feature>
<dbReference type="PROSITE" id="PS50928">
    <property type="entry name" value="ABC_TM1"/>
    <property type="match status" value="1"/>
</dbReference>
<comment type="subcellular location">
    <subcellularLocation>
        <location evidence="1 9">Cell membrane</location>
        <topology evidence="1 9">Multi-pass membrane protein</topology>
    </subcellularLocation>
</comment>
<dbReference type="OrthoDB" id="9787841at2"/>
<keyword evidence="4" id="KW-1003">Cell membrane</keyword>
<evidence type="ECO:0000256" key="4">
    <source>
        <dbReference type="ARBA" id="ARBA00022475"/>
    </source>
</evidence>
<name>A0A0M2NDR7_9FIRM</name>
<evidence type="ECO:0000256" key="8">
    <source>
        <dbReference type="ARBA" id="ARBA00023136"/>
    </source>
</evidence>
<dbReference type="AlphaFoldDB" id="A0A0M2NDR7"/>
<evidence type="ECO:0000313" key="12">
    <source>
        <dbReference type="Proteomes" id="UP000034076"/>
    </source>
</evidence>
<organism evidence="11 12">
    <name type="scientific">Christensenella hongkongensis</name>
    <dbReference type="NCBI Taxonomy" id="270498"/>
    <lineage>
        <taxon>Bacteria</taxon>
        <taxon>Bacillati</taxon>
        <taxon>Bacillota</taxon>
        <taxon>Clostridia</taxon>
        <taxon>Christensenellales</taxon>
        <taxon>Christensenellaceae</taxon>
        <taxon>Christensenella</taxon>
    </lineage>
</organism>
<evidence type="ECO:0000259" key="10">
    <source>
        <dbReference type="PROSITE" id="PS50928"/>
    </source>
</evidence>
<dbReference type="InterPro" id="IPR000515">
    <property type="entry name" value="MetI-like"/>
</dbReference>
<dbReference type="InterPro" id="IPR010065">
    <property type="entry name" value="AA_ABC_transptr_permease_3TM"/>
</dbReference>
<reference evidence="11 12" key="1">
    <citation type="submission" date="2015-04" db="EMBL/GenBank/DDBJ databases">
        <title>Draft genome sequence of bacteremic isolate Catabacter hongkongensis type strain HKU16T.</title>
        <authorList>
            <person name="Lau S.K."/>
            <person name="Teng J.L."/>
            <person name="Huang Y."/>
            <person name="Curreem S.O."/>
            <person name="Tsui S.K."/>
            <person name="Woo P.C."/>
        </authorList>
    </citation>
    <scope>NUCLEOTIDE SEQUENCE [LARGE SCALE GENOMIC DNA]</scope>
    <source>
        <strain evidence="11 12">HKU16</strain>
    </source>
</reference>
<dbReference type="CDD" id="cd06261">
    <property type="entry name" value="TM_PBP2"/>
    <property type="match status" value="1"/>
</dbReference>
<feature type="transmembrane region" description="Helical" evidence="9">
    <location>
        <begin position="72"/>
        <end position="103"/>
    </location>
</feature>
<comment type="similarity">
    <text evidence="2">Belongs to the binding-protein-dependent transport system permease family. HisMQ subfamily.</text>
</comment>
<dbReference type="PATRIC" id="fig|270498.16.peg.2142"/>
<dbReference type="Gene3D" id="1.10.3720.10">
    <property type="entry name" value="MetI-like"/>
    <property type="match status" value="1"/>
</dbReference>
<evidence type="ECO:0000256" key="9">
    <source>
        <dbReference type="RuleBase" id="RU363032"/>
    </source>
</evidence>
<dbReference type="SUPFAM" id="SSF161098">
    <property type="entry name" value="MetI-like"/>
    <property type="match status" value="1"/>
</dbReference>
<dbReference type="InterPro" id="IPR035906">
    <property type="entry name" value="MetI-like_sf"/>
</dbReference>
<keyword evidence="8 9" id="KW-0472">Membrane</keyword>
<evidence type="ECO:0000256" key="7">
    <source>
        <dbReference type="ARBA" id="ARBA00022989"/>
    </source>
</evidence>
<dbReference type="PANTHER" id="PTHR30614:SF20">
    <property type="entry name" value="GLUTAMINE TRANSPORT SYSTEM PERMEASE PROTEIN GLNP"/>
    <property type="match status" value="1"/>
</dbReference>
<dbReference type="NCBIfam" id="TIGR01726">
    <property type="entry name" value="HEQRo_perm_3TM"/>
    <property type="match status" value="1"/>
</dbReference>
<comment type="caution">
    <text evidence="11">The sequence shown here is derived from an EMBL/GenBank/DDBJ whole genome shotgun (WGS) entry which is preliminary data.</text>
</comment>
<keyword evidence="7 9" id="KW-1133">Transmembrane helix</keyword>
<dbReference type="InterPro" id="IPR043429">
    <property type="entry name" value="ArtM/GltK/GlnP/TcyL/YhdX-like"/>
</dbReference>
<dbReference type="STRING" id="270498.CHK_2391"/>
<evidence type="ECO:0000256" key="1">
    <source>
        <dbReference type="ARBA" id="ARBA00004651"/>
    </source>
</evidence>
<proteinExistence type="inferred from homology"/>
<dbReference type="PANTHER" id="PTHR30614">
    <property type="entry name" value="MEMBRANE COMPONENT OF AMINO ACID ABC TRANSPORTER"/>
    <property type="match status" value="1"/>
</dbReference>
<keyword evidence="6" id="KW-0029">Amino-acid transport</keyword>
<sequence>MNDVFAPFKWEALFEQRDALLQAFLNTIIISALALVIALALGFLFGMMSYAKHKVPRGVNRVYVEIVQNIPLLLQIFVLYAVLPLFGLMLGTFLIGVVGIGIYHGAYMSEVVNSGLASVPKGQFEAAKSQGFTYWETMRNIILPQAIRTMLPPLAVQAANLIKNTSVLALIAGGELMYFSNSFAYSTSFYGPAYVVAGILYFILCFPISRLAKRLEEKKRKDVKLEEEERTCQYYLHG</sequence>
<evidence type="ECO:0000256" key="2">
    <source>
        <dbReference type="ARBA" id="ARBA00010072"/>
    </source>
</evidence>
<dbReference type="GO" id="GO:0006865">
    <property type="term" value="P:amino acid transport"/>
    <property type="evidence" value="ECO:0007669"/>
    <property type="project" value="UniProtKB-KW"/>
</dbReference>
<feature type="transmembrane region" description="Helical" evidence="9">
    <location>
        <begin position="20"/>
        <end position="51"/>
    </location>
</feature>
<evidence type="ECO:0000256" key="3">
    <source>
        <dbReference type="ARBA" id="ARBA00022448"/>
    </source>
</evidence>
<accession>A0A0M2NDR7</accession>
<dbReference type="Pfam" id="PF00528">
    <property type="entry name" value="BPD_transp_1"/>
    <property type="match status" value="1"/>
</dbReference>
<dbReference type="GO" id="GO:0043190">
    <property type="term" value="C:ATP-binding cassette (ABC) transporter complex"/>
    <property type="evidence" value="ECO:0007669"/>
    <property type="project" value="InterPro"/>
</dbReference>
<evidence type="ECO:0000256" key="5">
    <source>
        <dbReference type="ARBA" id="ARBA00022692"/>
    </source>
</evidence>
<dbReference type="RefSeq" id="WP_046444183.1">
    <property type="nucleotide sequence ID" value="NZ_CAUERS010000005.1"/>
</dbReference>
<evidence type="ECO:0000256" key="6">
    <source>
        <dbReference type="ARBA" id="ARBA00022970"/>
    </source>
</evidence>
<feature type="transmembrane region" description="Helical" evidence="9">
    <location>
        <begin position="189"/>
        <end position="212"/>
    </location>
</feature>
<dbReference type="Proteomes" id="UP000034076">
    <property type="component" value="Unassembled WGS sequence"/>
</dbReference>
<gene>
    <name evidence="11" type="ORF">CHK_2391</name>
</gene>
<evidence type="ECO:0000313" key="11">
    <source>
        <dbReference type="EMBL" id="KKI50328.1"/>
    </source>
</evidence>
<protein>
    <submittedName>
        <fullName evidence="11">Glutamate transport permease protein</fullName>
    </submittedName>
</protein>
<dbReference type="EMBL" id="LAYJ01000112">
    <property type="protein sequence ID" value="KKI50328.1"/>
    <property type="molecule type" value="Genomic_DNA"/>
</dbReference>
<dbReference type="GO" id="GO:0022857">
    <property type="term" value="F:transmembrane transporter activity"/>
    <property type="evidence" value="ECO:0007669"/>
    <property type="project" value="InterPro"/>
</dbReference>
<keyword evidence="3 9" id="KW-0813">Transport</keyword>